<sequence>MPSKGRSGFGSEPPTDPPTQIVSPLCACIRPQDTNN</sequence>
<proteinExistence type="predicted"/>
<dbReference type="EMBL" id="GBXM01047247">
    <property type="protein sequence ID" value="JAH61330.1"/>
    <property type="molecule type" value="Transcribed_RNA"/>
</dbReference>
<reference evidence="2" key="1">
    <citation type="submission" date="2014-11" db="EMBL/GenBank/DDBJ databases">
        <authorList>
            <person name="Amaro Gonzalez C."/>
        </authorList>
    </citation>
    <scope>NUCLEOTIDE SEQUENCE</scope>
</reference>
<accession>A0A0E9U855</accession>
<name>A0A0E9U855_ANGAN</name>
<organism evidence="2">
    <name type="scientific">Anguilla anguilla</name>
    <name type="common">European freshwater eel</name>
    <name type="synonym">Muraena anguilla</name>
    <dbReference type="NCBI Taxonomy" id="7936"/>
    <lineage>
        <taxon>Eukaryota</taxon>
        <taxon>Metazoa</taxon>
        <taxon>Chordata</taxon>
        <taxon>Craniata</taxon>
        <taxon>Vertebrata</taxon>
        <taxon>Euteleostomi</taxon>
        <taxon>Actinopterygii</taxon>
        <taxon>Neopterygii</taxon>
        <taxon>Teleostei</taxon>
        <taxon>Anguilliformes</taxon>
        <taxon>Anguillidae</taxon>
        <taxon>Anguilla</taxon>
    </lineage>
</organism>
<reference evidence="2" key="2">
    <citation type="journal article" date="2015" name="Fish Shellfish Immunol.">
        <title>Early steps in the European eel (Anguilla anguilla)-Vibrio vulnificus interaction in the gills: Role of the RtxA13 toxin.</title>
        <authorList>
            <person name="Callol A."/>
            <person name="Pajuelo D."/>
            <person name="Ebbesson L."/>
            <person name="Teles M."/>
            <person name="MacKenzie S."/>
            <person name="Amaro C."/>
        </authorList>
    </citation>
    <scope>NUCLEOTIDE SEQUENCE</scope>
</reference>
<evidence type="ECO:0000256" key="1">
    <source>
        <dbReference type="SAM" id="MobiDB-lite"/>
    </source>
</evidence>
<protein>
    <submittedName>
        <fullName evidence="2">Uncharacterized protein</fullName>
    </submittedName>
</protein>
<feature type="region of interest" description="Disordered" evidence="1">
    <location>
        <begin position="1"/>
        <end position="36"/>
    </location>
</feature>
<dbReference type="AlphaFoldDB" id="A0A0E9U855"/>
<evidence type="ECO:0000313" key="2">
    <source>
        <dbReference type="EMBL" id="JAH61330.1"/>
    </source>
</evidence>